<proteinExistence type="predicted"/>
<comment type="caution">
    <text evidence="2">The sequence shown here is derived from an EMBL/GenBank/DDBJ whole genome shotgun (WGS) entry which is preliminary data.</text>
</comment>
<dbReference type="AlphaFoldDB" id="A0A8S0Q1R2"/>
<evidence type="ECO:0000313" key="3">
    <source>
        <dbReference type="Proteomes" id="UP000594638"/>
    </source>
</evidence>
<feature type="compositionally biased region" description="Basic and acidic residues" evidence="1">
    <location>
        <begin position="41"/>
        <end position="54"/>
    </location>
</feature>
<dbReference type="EMBL" id="CACTIH010000449">
    <property type="protein sequence ID" value="CAA2960816.1"/>
    <property type="molecule type" value="Genomic_DNA"/>
</dbReference>
<evidence type="ECO:0000256" key="1">
    <source>
        <dbReference type="SAM" id="MobiDB-lite"/>
    </source>
</evidence>
<keyword evidence="3" id="KW-1185">Reference proteome</keyword>
<accession>A0A8S0Q1R2</accession>
<dbReference type="Gramene" id="OE9A036509T1">
    <property type="protein sequence ID" value="OE9A036509C1"/>
    <property type="gene ID" value="OE9A036509"/>
</dbReference>
<protein>
    <submittedName>
        <fullName evidence="2">Uncharacterized protein</fullName>
    </submittedName>
</protein>
<evidence type="ECO:0000313" key="2">
    <source>
        <dbReference type="EMBL" id="CAA2960816.1"/>
    </source>
</evidence>
<feature type="region of interest" description="Disordered" evidence="1">
    <location>
        <begin position="1"/>
        <end position="61"/>
    </location>
</feature>
<organism evidence="2 3">
    <name type="scientific">Olea europaea subsp. europaea</name>
    <dbReference type="NCBI Taxonomy" id="158383"/>
    <lineage>
        <taxon>Eukaryota</taxon>
        <taxon>Viridiplantae</taxon>
        <taxon>Streptophyta</taxon>
        <taxon>Embryophyta</taxon>
        <taxon>Tracheophyta</taxon>
        <taxon>Spermatophyta</taxon>
        <taxon>Magnoliopsida</taxon>
        <taxon>eudicotyledons</taxon>
        <taxon>Gunneridae</taxon>
        <taxon>Pentapetalae</taxon>
        <taxon>asterids</taxon>
        <taxon>lamiids</taxon>
        <taxon>Lamiales</taxon>
        <taxon>Oleaceae</taxon>
        <taxon>Oleeae</taxon>
        <taxon>Olea</taxon>
    </lineage>
</organism>
<reference evidence="2 3" key="1">
    <citation type="submission" date="2019-12" db="EMBL/GenBank/DDBJ databases">
        <authorList>
            <person name="Alioto T."/>
            <person name="Alioto T."/>
            <person name="Gomez Garrido J."/>
        </authorList>
    </citation>
    <scope>NUCLEOTIDE SEQUENCE [LARGE SCALE GENOMIC DNA]</scope>
</reference>
<dbReference type="Proteomes" id="UP000594638">
    <property type="component" value="Unassembled WGS sequence"/>
</dbReference>
<feature type="compositionally biased region" description="Basic and acidic residues" evidence="1">
    <location>
        <begin position="8"/>
        <end position="26"/>
    </location>
</feature>
<sequence>MASCDDGTPLKELKKDPLKPPDEKPRTLRAYAVNSEAVLDNPKEKKMQNKEATRESSPLKPLCEYDIEDSLSDVEELKVDDDILEHFWDDIPETDRMY</sequence>
<gene>
    <name evidence="2" type="ORF">OLEA9_A036509</name>
</gene>
<name>A0A8S0Q1R2_OLEEU</name>